<gene>
    <name evidence="1" type="ORF">AB4829_36550</name>
</gene>
<name>A0ABW8BM13_9ACTN</name>
<proteinExistence type="predicted"/>
<comment type="caution">
    <text evidence="1">The sequence shown here is derived from an EMBL/GenBank/DDBJ whole genome shotgun (WGS) entry which is preliminary data.</text>
</comment>
<accession>A0ABW8BM13</accession>
<dbReference type="RefSeq" id="WP_399595054.1">
    <property type="nucleotide sequence ID" value="NZ_JBITPR010000066.1"/>
</dbReference>
<dbReference type="EMBL" id="JBITPR010000066">
    <property type="protein sequence ID" value="MFI7876090.1"/>
    <property type="molecule type" value="Genomic_DNA"/>
</dbReference>
<keyword evidence="2" id="KW-1185">Reference proteome</keyword>
<dbReference type="Proteomes" id="UP001614264">
    <property type="component" value="Unassembled WGS sequence"/>
</dbReference>
<reference evidence="1 2" key="1">
    <citation type="submission" date="2024-07" db="EMBL/GenBank/DDBJ databases">
        <title>Whole genome sequencing of Prodigiosin pigment-producing Streptomyces salinarius isolated from rhizosphere soil of Arachis hypogaea.</title>
        <authorList>
            <person name="Vidhya A."/>
            <person name="Ramya S."/>
        </authorList>
    </citation>
    <scope>NUCLEOTIDE SEQUENCE [LARGE SCALE GENOMIC DNA]</scope>
    <source>
        <strain evidence="1 2">VRMG2420</strain>
    </source>
</reference>
<protein>
    <submittedName>
        <fullName evidence="1">Uncharacterized protein</fullName>
    </submittedName>
</protein>
<organism evidence="1 2">
    <name type="scientific">Streptomyces salinarius</name>
    <dbReference type="NCBI Taxonomy" id="2762598"/>
    <lineage>
        <taxon>Bacteria</taxon>
        <taxon>Bacillati</taxon>
        <taxon>Actinomycetota</taxon>
        <taxon>Actinomycetes</taxon>
        <taxon>Kitasatosporales</taxon>
        <taxon>Streptomycetaceae</taxon>
        <taxon>Streptomyces</taxon>
    </lineage>
</organism>
<sequence length="95" mass="9772">MALFSRSYGEVCVRGLDGFGVRLALGVLGERPVDAGDGGVVSFALAGGDDQVGLDLLYGLAARAAPQHGVEHVVGNDRGLETAAAKRRSPAPFFC</sequence>
<evidence type="ECO:0000313" key="1">
    <source>
        <dbReference type="EMBL" id="MFI7876090.1"/>
    </source>
</evidence>
<evidence type="ECO:0000313" key="2">
    <source>
        <dbReference type="Proteomes" id="UP001614264"/>
    </source>
</evidence>